<feature type="compositionally biased region" description="Basic and acidic residues" evidence="1">
    <location>
        <begin position="274"/>
        <end position="286"/>
    </location>
</feature>
<evidence type="ECO:0000313" key="3">
    <source>
        <dbReference type="Proteomes" id="UP000641646"/>
    </source>
</evidence>
<feature type="compositionally biased region" description="Polar residues" evidence="1">
    <location>
        <begin position="194"/>
        <end position="203"/>
    </location>
</feature>
<gene>
    <name evidence="2" type="ORF">H6G03_08205</name>
</gene>
<proteinExistence type="predicted"/>
<organism evidence="2 3">
    <name type="scientific">Aerosakkonema funiforme FACHB-1375</name>
    <dbReference type="NCBI Taxonomy" id="2949571"/>
    <lineage>
        <taxon>Bacteria</taxon>
        <taxon>Bacillati</taxon>
        <taxon>Cyanobacteriota</taxon>
        <taxon>Cyanophyceae</taxon>
        <taxon>Oscillatoriophycideae</taxon>
        <taxon>Aerosakkonematales</taxon>
        <taxon>Aerosakkonemataceae</taxon>
        <taxon>Aerosakkonema</taxon>
    </lineage>
</organism>
<reference evidence="2" key="2">
    <citation type="submission" date="2020-08" db="EMBL/GenBank/DDBJ databases">
        <authorList>
            <person name="Chen M."/>
            <person name="Teng W."/>
            <person name="Zhao L."/>
            <person name="Hu C."/>
            <person name="Zhou Y."/>
            <person name="Han B."/>
            <person name="Song L."/>
            <person name="Shu W."/>
        </authorList>
    </citation>
    <scope>NUCLEOTIDE SEQUENCE</scope>
    <source>
        <strain evidence="2">FACHB-1375</strain>
    </source>
</reference>
<evidence type="ECO:0000256" key="1">
    <source>
        <dbReference type="SAM" id="MobiDB-lite"/>
    </source>
</evidence>
<name>A0A926VC27_9CYAN</name>
<accession>A0A926VC27</accession>
<dbReference type="RefSeq" id="WP_190463849.1">
    <property type="nucleotide sequence ID" value="NZ_JACJPW010000016.1"/>
</dbReference>
<dbReference type="Proteomes" id="UP000641646">
    <property type="component" value="Unassembled WGS sequence"/>
</dbReference>
<feature type="region of interest" description="Disordered" evidence="1">
    <location>
        <begin position="145"/>
        <end position="287"/>
    </location>
</feature>
<protein>
    <submittedName>
        <fullName evidence="2">Uncharacterized protein</fullName>
    </submittedName>
</protein>
<dbReference type="AlphaFoldDB" id="A0A926VC27"/>
<reference evidence="2" key="1">
    <citation type="journal article" date="2015" name="ISME J.">
        <title>Draft Genome Sequence of Streptomyces incarnatus NRRL8089, which Produces the Nucleoside Antibiotic Sinefungin.</title>
        <authorList>
            <person name="Oshima K."/>
            <person name="Hattori M."/>
            <person name="Shimizu H."/>
            <person name="Fukuda K."/>
            <person name="Nemoto M."/>
            <person name="Inagaki K."/>
            <person name="Tamura T."/>
        </authorList>
    </citation>
    <scope>NUCLEOTIDE SEQUENCE</scope>
    <source>
        <strain evidence="2">FACHB-1375</strain>
    </source>
</reference>
<keyword evidence="3" id="KW-1185">Reference proteome</keyword>
<evidence type="ECO:0000313" key="2">
    <source>
        <dbReference type="EMBL" id="MBD2181082.1"/>
    </source>
</evidence>
<sequence length="725" mass="80889">METAERKNDLQTLGQLLQDSLNSELAIEVPIQVKCVLQDDTLVTLAQDPNPVITEAQPIFRVLQETIEALQVAFPNPVWEQTQQVRLFLRAAGQRQPFAAHEFKLEKLPFWEDADRNMFGWEEESDDPPLSPYPWKSIFDEETADDRTEAAAASTLTSDRESSRSPWNSIFDEETADSPTEAAASSLKSEKSAPQPSRSSWNSIFDEESPDPHTETVPASSLRSEKSDTQPSRSPKNSIFDEETPDNRTEAAASTLRSNRSDAIEDLPLEEPAIDSRPDPEMPKRDRVLRRRRRQFKLPQSAYKIGVGVAAVAIVGGIYALTRPCVLGECTPIQTAKQLSRESAQTLREAKNEQDINLGKEKLSKAIQELESIPPWSGDRASAQLQLQIYKGVVTKIDIILKAMDKAKVASQKSQNPPHSVQQWQEIQSVWKEAIAAVKQIPKNSLIYPLAQQKLNEYQDNLTAIDRRVKQEQQAEIKLANGKEIAQLAEVRQGVAKTLGHWRQVESTWQAAIASLSSIPKTTTFYQEAQQLIASYQPNFAAVRDRKNQEENAAKIYNQAITIGDLAKNLEQQNQLTQAVATWRRASTYAQQVPTGTYYYSQAQPLSESYINSLRQAQAKLQVALIVQKATGDLNKTCAGVPKICDHTVNLQGIKVYLTPAYVNSVRRTAMTAGLNGDANTLAGVDDHLKTLQAALEAISENARVPLEIYDQNRALIGRYVPKPR</sequence>
<dbReference type="EMBL" id="JACJPW010000016">
    <property type="protein sequence ID" value="MBD2181082.1"/>
    <property type="molecule type" value="Genomic_DNA"/>
</dbReference>
<comment type="caution">
    <text evidence="2">The sequence shown here is derived from an EMBL/GenBank/DDBJ whole genome shotgun (WGS) entry which is preliminary data.</text>
</comment>
<feature type="compositionally biased region" description="Acidic residues" evidence="1">
    <location>
        <begin position="264"/>
        <end position="273"/>
    </location>
</feature>